<gene>
    <name evidence="8" type="primary">ydiU</name>
    <name evidence="8" type="synonym">selO</name>
    <name evidence="9" type="ORF">H1P_320042</name>
</gene>
<evidence type="ECO:0000256" key="2">
    <source>
        <dbReference type="ARBA" id="ARBA00022679"/>
    </source>
</evidence>
<evidence type="ECO:0000256" key="4">
    <source>
        <dbReference type="ARBA" id="ARBA00022723"/>
    </source>
</evidence>
<dbReference type="AlphaFoldDB" id="A0A563VV40"/>
<dbReference type="GO" id="GO:0000287">
    <property type="term" value="F:magnesium ion binding"/>
    <property type="evidence" value="ECO:0007669"/>
    <property type="project" value="UniProtKB-UniRule"/>
</dbReference>
<dbReference type="GO" id="GO:0030145">
    <property type="term" value="F:manganese ion binding"/>
    <property type="evidence" value="ECO:0007669"/>
    <property type="project" value="UniProtKB-UniRule"/>
</dbReference>
<feature type="binding site" evidence="8">
    <location>
        <position position="118"/>
    </location>
    <ligand>
        <name>ATP</name>
        <dbReference type="ChEBI" id="CHEBI:30616"/>
    </ligand>
</feature>
<dbReference type="Proteomes" id="UP000320055">
    <property type="component" value="Unassembled WGS sequence"/>
</dbReference>
<evidence type="ECO:0000313" key="10">
    <source>
        <dbReference type="Proteomes" id="UP000320055"/>
    </source>
</evidence>
<keyword evidence="8" id="KW-0464">Manganese</keyword>
<keyword evidence="6 8" id="KW-0067">ATP-binding</keyword>
<evidence type="ECO:0000256" key="3">
    <source>
        <dbReference type="ARBA" id="ARBA00022695"/>
    </source>
</evidence>
<feature type="binding site" evidence="8">
    <location>
        <position position="97"/>
    </location>
    <ligand>
        <name>ATP</name>
        <dbReference type="ChEBI" id="CHEBI:30616"/>
    </ligand>
</feature>
<evidence type="ECO:0000256" key="5">
    <source>
        <dbReference type="ARBA" id="ARBA00022741"/>
    </source>
</evidence>
<keyword evidence="3 8" id="KW-0548">Nucleotidyltransferase</keyword>
<feature type="active site" description="Proton acceptor" evidence="8">
    <location>
        <position position="257"/>
    </location>
</feature>
<evidence type="ECO:0000256" key="1">
    <source>
        <dbReference type="ARBA" id="ARBA00009747"/>
    </source>
</evidence>
<comment type="similarity">
    <text evidence="1 8">Belongs to the SELO family.</text>
</comment>
<feature type="binding site" evidence="8">
    <location>
        <position position="258"/>
    </location>
    <ligand>
        <name>Mg(2+)</name>
        <dbReference type="ChEBI" id="CHEBI:18420"/>
    </ligand>
</feature>
<feature type="binding site" evidence="8">
    <location>
        <position position="267"/>
    </location>
    <ligand>
        <name>Mg(2+)</name>
        <dbReference type="ChEBI" id="CHEBI:18420"/>
    </ligand>
</feature>
<keyword evidence="5 8" id="KW-0547">Nucleotide-binding</keyword>
<feature type="binding site" evidence="8">
    <location>
        <position position="188"/>
    </location>
    <ligand>
        <name>ATP</name>
        <dbReference type="ChEBI" id="CHEBI:30616"/>
    </ligand>
</feature>
<evidence type="ECO:0000256" key="8">
    <source>
        <dbReference type="HAMAP-Rule" id="MF_00692"/>
    </source>
</evidence>
<dbReference type="RefSeq" id="WP_144865399.1">
    <property type="nucleotide sequence ID" value="NZ_LR213792.1"/>
</dbReference>
<dbReference type="EC" id="2.7.7.108" evidence="8"/>
<name>A0A563VV40_9CYAN</name>
<dbReference type="GO" id="GO:0070733">
    <property type="term" value="F:AMPylase activity"/>
    <property type="evidence" value="ECO:0007669"/>
    <property type="project" value="UniProtKB-EC"/>
</dbReference>
<keyword evidence="4 8" id="KW-0479">Metal-binding</keyword>
<dbReference type="EC" id="2.7.7.-" evidence="8"/>
<feature type="binding site" evidence="8">
    <location>
        <position position="95"/>
    </location>
    <ligand>
        <name>ATP</name>
        <dbReference type="ChEBI" id="CHEBI:30616"/>
    </ligand>
</feature>
<protein>
    <recommendedName>
        <fullName evidence="8">Protein nucleotidyltransferase YdiU</fullName>
        <ecNumber evidence="8">2.7.7.-</ecNumber>
    </recommendedName>
    <alternativeName>
        <fullName evidence="8">Protein adenylyltransferase YdiU</fullName>
        <ecNumber evidence="8">2.7.7.108</ecNumber>
    </alternativeName>
    <alternativeName>
        <fullName evidence="8">Protein uridylyltransferase YdiU</fullName>
        <ecNumber evidence="8">2.7.7.-</ecNumber>
    </alternativeName>
</protein>
<feature type="binding site" evidence="8">
    <location>
        <position position="130"/>
    </location>
    <ligand>
        <name>ATP</name>
        <dbReference type="ChEBI" id="CHEBI:30616"/>
    </ligand>
</feature>
<organism evidence="9 10">
    <name type="scientific">Hyella patelloides LEGE 07179</name>
    <dbReference type="NCBI Taxonomy" id="945734"/>
    <lineage>
        <taxon>Bacteria</taxon>
        <taxon>Bacillati</taxon>
        <taxon>Cyanobacteriota</taxon>
        <taxon>Cyanophyceae</taxon>
        <taxon>Pleurocapsales</taxon>
        <taxon>Hyellaceae</taxon>
        <taxon>Hyella</taxon>
    </lineage>
</organism>
<dbReference type="InterPro" id="IPR003846">
    <property type="entry name" value="SelO"/>
</dbReference>
<comment type="catalytic activity">
    <reaction evidence="8">
        <text>L-seryl-[protein] + ATP = 3-O-(5'-adenylyl)-L-seryl-[protein] + diphosphate</text>
        <dbReference type="Rhea" id="RHEA:58120"/>
        <dbReference type="Rhea" id="RHEA-COMP:9863"/>
        <dbReference type="Rhea" id="RHEA-COMP:15073"/>
        <dbReference type="ChEBI" id="CHEBI:29999"/>
        <dbReference type="ChEBI" id="CHEBI:30616"/>
        <dbReference type="ChEBI" id="CHEBI:33019"/>
        <dbReference type="ChEBI" id="CHEBI:142516"/>
        <dbReference type="EC" id="2.7.7.108"/>
    </reaction>
</comment>
<comment type="cofactor">
    <cofactor evidence="8">
        <name>Mg(2+)</name>
        <dbReference type="ChEBI" id="CHEBI:18420"/>
    </cofactor>
    <cofactor evidence="8">
        <name>Mn(2+)</name>
        <dbReference type="ChEBI" id="CHEBI:29035"/>
    </cofactor>
</comment>
<dbReference type="GO" id="GO:0005524">
    <property type="term" value="F:ATP binding"/>
    <property type="evidence" value="ECO:0007669"/>
    <property type="project" value="UniProtKB-UniRule"/>
</dbReference>
<dbReference type="OrthoDB" id="9773505at2"/>
<comment type="catalytic activity">
    <reaction evidence="8">
        <text>L-threonyl-[protein] + ATP = 3-O-(5'-adenylyl)-L-threonyl-[protein] + diphosphate</text>
        <dbReference type="Rhea" id="RHEA:54292"/>
        <dbReference type="Rhea" id="RHEA-COMP:11060"/>
        <dbReference type="Rhea" id="RHEA-COMP:13847"/>
        <dbReference type="ChEBI" id="CHEBI:30013"/>
        <dbReference type="ChEBI" id="CHEBI:30616"/>
        <dbReference type="ChEBI" id="CHEBI:33019"/>
        <dbReference type="ChEBI" id="CHEBI:138113"/>
        <dbReference type="EC" id="2.7.7.108"/>
    </reaction>
</comment>
<dbReference type="NCBIfam" id="NF000658">
    <property type="entry name" value="PRK00029.1"/>
    <property type="match status" value="1"/>
</dbReference>
<feature type="binding site" evidence="8">
    <location>
        <position position="181"/>
    </location>
    <ligand>
        <name>ATP</name>
        <dbReference type="ChEBI" id="CHEBI:30616"/>
    </ligand>
</feature>
<sequence>MNDRQSNSNPFFDLNYESALESLGNDFFDRVQPVNFSEHTLRFRNDNLLSILGLDSNRVTDRHFLDFGGHFQGKQSCLALRYHGYQFGQYNPYLGDGRGFLYGQIRGIDGQLYDFGTKGSGQTPHSQSRDGRLTLKGGVREVLAAEALHYSGVRTSRCLSLVETEAFTRDGETEKGAVMVRFSRSHLRFGTFERLEYYDRPDLIQQLLDHVIQYYYPHLWQQQDCYIRFYTELVERIAQLVGQWMAVGFCHGVLNTDNMSITGESFDYGPYAFIDTYNPYFTAAAFDRQGRYSYRNQPGACRWNLEMLQRPLSAVIPVSEMAAALDTFSESYTRYYHQQMLRKLGFDRLSVWETEELIDLTLQLLFLTKVNYHQFFCELKQKFSRQWREDANSILQDLEFLVSGEEVAILKRWCWLYHQLLIMRSPTEIDITAQCLQRVNPTVILSKSAIENIWQAIREDDNWQPFIDFIQLVRV</sequence>
<comment type="catalytic activity">
    <reaction evidence="8">
        <text>L-histidyl-[protein] + UTP = N(tele)-(5'-uridylyl)-L-histidyl-[protein] + diphosphate</text>
        <dbReference type="Rhea" id="RHEA:83891"/>
        <dbReference type="Rhea" id="RHEA-COMP:9745"/>
        <dbReference type="Rhea" id="RHEA-COMP:20239"/>
        <dbReference type="ChEBI" id="CHEBI:29979"/>
        <dbReference type="ChEBI" id="CHEBI:33019"/>
        <dbReference type="ChEBI" id="CHEBI:46398"/>
        <dbReference type="ChEBI" id="CHEBI:233474"/>
    </reaction>
</comment>
<comment type="catalytic activity">
    <reaction evidence="8">
        <text>L-tyrosyl-[protein] + UTP = O-(5'-uridylyl)-L-tyrosyl-[protein] + diphosphate</text>
        <dbReference type="Rhea" id="RHEA:83887"/>
        <dbReference type="Rhea" id="RHEA-COMP:10136"/>
        <dbReference type="Rhea" id="RHEA-COMP:20238"/>
        <dbReference type="ChEBI" id="CHEBI:33019"/>
        <dbReference type="ChEBI" id="CHEBI:46398"/>
        <dbReference type="ChEBI" id="CHEBI:46858"/>
        <dbReference type="ChEBI" id="CHEBI:90602"/>
    </reaction>
</comment>
<feature type="binding site" evidence="8">
    <location>
        <position position="131"/>
    </location>
    <ligand>
        <name>ATP</name>
        <dbReference type="ChEBI" id="CHEBI:30616"/>
    </ligand>
</feature>
<dbReference type="PANTHER" id="PTHR12153">
    <property type="entry name" value="SELENOPROTEIN O"/>
    <property type="match status" value="1"/>
</dbReference>
<comment type="catalytic activity">
    <reaction evidence="8">
        <text>L-tyrosyl-[protein] + ATP = O-(5'-adenylyl)-L-tyrosyl-[protein] + diphosphate</text>
        <dbReference type="Rhea" id="RHEA:54288"/>
        <dbReference type="Rhea" id="RHEA-COMP:10136"/>
        <dbReference type="Rhea" id="RHEA-COMP:13846"/>
        <dbReference type="ChEBI" id="CHEBI:30616"/>
        <dbReference type="ChEBI" id="CHEBI:33019"/>
        <dbReference type="ChEBI" id="CHEBI:46858"/>
        <dbReference type="ChEBI" id="CHEBI:83624"/>
        <dbReference type="EC" id="2.7.7.108"/>
    </reaction>
</comment>
<dbReference type="Pfam" id="PF02696">
    <property type="entry name" value="SelO"/>
    <property type="match status" value="1"/>
</dbReference>
<dbReference type="PANTHER" id="PTHR12153:SF15">
    <property type="entry name" value="PROTEIN ADENYLYLTRANSFERASE SELO, MITOCHONDRIAL"/>
    <property type="match status" value="1"/>
</dbReference>
<keyword evidence="2 8" id="KW-0808">Transferase</keyword>
<keyword evidence="7 8" id="KW-0460">Magnesium</keyword>
<evidence type="ECO:0000256" key="6">
    <source>
        <dbReference type="ARBA" id="ARBA00022840"/>
    </source>
</evidence>
<dbReference type="HAMAP" id="MF_00692">
    <property type="entry name" value="SelO"/>
    <property type="match status" value="1"/>
</dbReference>
<comment type="function">
    <text evidence="8">Nucleotidyltransferase involved in the post-translational modification of proteins. It can catalyze the addition of adenosine monophosphate (AMP) or uridine monophosphate (UMP) to a protein, resulting in modifications known as AMPylation and UMPylation.</text>
</comment>
<feature type="binding site" evidence="8">
    <location>
        <position position="267"/>
    </location>
    <ligand>
        <name>ATP</name>
        <dbReference type="ChEBI" id="CHEBI:30616"/>
    </ligand>
</feature>
<comment type="catalytic activity">
    <reaction evidence="8">
        <text>L-seryl-[protein] + UTP = O-(5'-uridylyl)-L-seryl-[protein] + diphosphate</text>
        <dbReference type="Rhea" id="RHEA:64604"/>
        <dbReference type="Rhea" id="RHEA-COMP:9863"/>
        <dbReference type="Rhea" id="RHEA-COMP:16635"/>
        <dbReference type="ChEBI" id="CHEBI:29999"/>
        <dbReference type="ChEBI" id="CHEBI:33019"/>
        <dbReference type="ChEBI" id="CHEBI:46398"/>
        <dbReference type="ChEBI" id="CHEBI:156051"/>
    </reaction>
</comment>
<reference evidence="9 10" key="1">
    <citation type="submission" date="2019-01" db="EMBL/GenBank/DDBJ databases">
        <authorList>
            <person name="Brito A."/>
        </authorList>
    </citation>
    <scope>NUCLEOTIDE SEQUENCE [LARGE SCALE GENOMIC DNA]</scope>
    <source>
        <strain evidence="9">1</strain>
    </source>
</reference>
<dbReference type="EMBL" id="CAACVJ010000246">
    <property type="protein sequence ID" value="VEP15271.1"/>
    <property type="molecule type" value="Genomic_DNA"/>
</dbReference>
<proteinExistence type="inferred from homology"/>
<feature type="binding site" evidence="8">
    <location>
        <position position="98"/>
    </location>
    <ligand>
        <name>ATP</name>
        <dbReference type="ChEBI" id="CHEBI:30616"/>
    </ligand>
</feature>
<evidence type="ECO:0000256" key="7">
    <source>
        <dbReference type="ARBA" id="ARBA00022842"/>
    </source>
</evidence>
<keyword evidence="10" id="KW-1185">Reference proteome</keyword>
<evidence type="ECO:0000313" key="9">
    <source>
        <dbReference type="EMBL" id="VEP15271.1"/>
    </source>
</evidence>
<accession>A0A563VV40</accession>